<dbReference type="Ensembl" id="ENSCABT00000003287.1">
    <property type="protein sequence ID" value="ENSCABP00000003034.1"/>
    <property type="gene ID" value="ENSCABG00000002333.1"/>
</dbReference>
<dbReference type="Proteomes" id="UP000694404">
    <property type="component" value="Unplaced"/>
</dbReference>
<evidence type="ECO:0000313" key="2">
    <source>
        <dbReference type="Ensembl" id="ENSCABP00000003034.1"/>
    </source>
</evidence>
<reference evidence="2" key="2">
    <citation type="submission" date="2025-09" db="UniProtKB">
        <authorList>
            <consortium name="Ensembl"/>
        </authorList>
    </citation>
    <scope>IDENTIFICATION</scope>
</reference>
<proteinExistence type="predicted"/>
<organism evidence="2 3">
    <name type="scientific">Chelonoidis abingdonii</name>
    <name type="common">Abingdon island giant tortoise</name>
    <name type="synonym">Testudo abingdonii</name>
    <dbReference type="NCBI Taxonomy" id="106734"/>
    <lineage>
        <taxon>Eukaryota</taxon>
        <taxon>Metazoa</taxon>
        <taxon>Chordata</taxon>
        <taxon>Craniata</taxon>
        <taxon>Vertebrata</taxon>
        <taxon>Euteleostomi</taxon>
        <taxon>Archelosauria</taxon>
        <taxon>Testudinata</taxon>
        <taxon>Testudines</taxon>
        <taxon>Cryptodira</taxon>
        <taxon>Durocryptodira</taxon>
        <taxon>Testudinoidea</taxon>
        <taxon>Testudinidae</taxon>
        <taxon>Chelonoidis</taxon>
    </lineage>
</organism>
<feature type="transmembrane region" description="Helical" evidence="1">
    <location>
        <begin position="83"/>
        <end position="105"/>
    </location>
</feature>
<evidence type="ECO:0000256" key="1">
    <source>
        <dbReference type="SAM" id="Phobius"/>
    </source>
</evidence>
<keyword evidence="3" id="KW-1185">Reference proteome</keyword>
<name>A0A8C0GD59_CHEAB</name>
<reference evidence="2" key="1">
    <citation type="submission" date="2025-08" db="UniProtKB">
        <authorList>
            <consortium name="Ensembl"/>
        </authorList>
    </citation>
    <scope>IDENTIFICATION</scope>
</reference>
<keyword evidence="1" id="KW-0472">Membrane</keyword>
<protein>
    <submittedName>
        <fullName evidence="2">Uncharacterized protein</fullName>
    </submittedName>
</protein>
<keyword evidence="1" id="KW-1133">Transmembrane helix</keyword>
<accession>A0A8C0GD59</accession>
<evidence type="ECO:0000313" key="3">
    <source>
        <dbReference type="Proteomes" id="UP000694404"/>
    </source>
</evidence>
<sequence length="112" mass="12588">MNKTVAINSSKESFEATVIFLPFKNPNFGIVGGAAAKMNRTWKNLKQSCIPRRALPWQLSNFNPKNLLCSWSTPIGKSSPTDIVLLALALLWCNLCYSGVCFFHIPEQHKLY</sequence>
<keyword evidence="1" id="KW-0812">Transmembrane</keyword>
<dbReference type="AlphaFoldDB" id="A0A8C0GD59"/>